<accession>A0A8K0WQB8</accession>
<comment type="caution">
    <text evidence="2">The sequence shown here is derived from an EMBL/GenBank/DDBJ whole genome shotgun (WGS) entry which is preliminary data.</text>
</comment>
<evidence type="ECO:0000256" key="1">
    <source>
        <dbReference type="SAM" id="MobiDB-lite"/>
    </source>
</evidence>
<organism evidence="2 3">
    <name type="scientific">Stachybotrys elegans</name>
    <dbReference type="NCBI Taxonomy" id="80388"/>
    <lineage>
        <taxon>Eukaryota</taxon>
        <taxon>Fungi</taxon>
        <taxon>Dikarya</taxon>
        <taxon>Ascomycota</taxon>
        <taxon>Pezizomycotina</taxon>
        <taxon>Sordariomycetes</taxon>
        <taxon>Hypocreomycetidae</taxon>
        <taxon>Hypocreales</taxon>
        <taxon>Stachybotryaceae</taxon>
        <taxon>Stachybotrys</taxon>
    </lineage>
</organism>
<sequence>MEERVETVRLALAKKSLVEDDIMEIVQGPPHMNQLESLDMTPQGSDDSGYGSSTNTSQPQPCDVDANTNAPLKHRLSSPDTTAAPPKKKQKADPSPSGGGAGPIQLQVFSKPIDAKVMRRAGDVIERLSSLLQEYMAKHYKQPSSMAIRPVVLGTSYLDAKTCLVIFCANLSKGVYDKIKRFLRKPRALELYKPEDDTLPSFDVHINRDGLRKSASLDVDIPLGLENLERFEYTYCGLPIYLATEHSPNLATMGGLLQLELPNGVTQVYGLTAAHGADMCPEISPGCSLEEEDLELSDSSSESSCNSEYQEESLIEIDWNLESKEESESLGRKHSYEHTP</sequence>
<dbReference type="Proteomes" id="UP000813444">
    <property type="component" value="Unassembled WGS sequence"/>
</dbReference>
<protein>
    <submittedName>
        <fullName evidence="2">Uncharacterized protein</fullName>
    </submittedName>
</protein>
<gene>
    <name evidence="2" type="ORF">B0I35DRAFT_410200</name>
</gene>
<evidence type="ECO:0000313" key="3">
    <source>
        <dbReference type="Proteomes" id="UP000813444"/>
    </source>
</evidence>
<name>A0A8K0WQB8_9HYPO</name>
<dbReference type="OrthoDB" id="5865767at2759"/>
<feature type="compositionally biased region" description="Basic and acidic residues" evidence="1">
    <location>
        <begin position="321"/>
        <end position="340"/>
    </location>
</feature>
<feature type="region of interest" description="Disordered" evidence="1">
    <location>
        <begin position="317"/>
        <end position="340"/>
    </location>
</feature>
<proteinExistence type="predicted"/>
<keyword evidence="3" id="KW-1185">Reference proteome</keyword>
<feature type="compositionally biased region" description="Polar residues" evidence="1">
    <location>
        <begin position="34"/>
        <end position="70"/>
    </location>
</feature>
<evidence type="ECO:0000313" key="2">
    <source>
        <dbReference type="EMBL" id="KAH7317100.1"/>
    </source>
</evidence>
<dbReference type="AlphaFoldDB" id="A0A8K0WQB8"/>
<feature type="region of interest" description="Disordered" evidence="1">
    <location>
        <begin position="29"/>
        <end position="105"/>
    </location>
</feature>
<reference evidence="2" key="1">
    <citation type="journal article" date="2021" name="Nat. Commun.">
        <title>Genetic determinants of endophytism in the Arabidopsis root mycobiome.</title>
        <authorList>
            <person name="Mesny F."/>
            <person name="Miyauchi S."/>
            <person name="Thiergart T."/>
            <person name="Pickel B."/>
            <person name="Atanasova L."/>
            <person name="Karlsson M."/>
            <person name="Huettel B."/>
            <person name="Barry K.W."/>
            <person name="Haridas S."/>
            <person name="Chen C."/>
            <person name="Bauer D."/>
            <person name="Andreopoulos W."/>
            <person name="Pangilinan J."/>
            <person name="LaButti K."/>
            <person name="Riley R."/>
            <person name="Lipzen A."/>
            <person name="Clum A."/>
            <person name="Drula E."/>
            <person name="Henrissat B."/>
            <person name="Kohler A."/>
            <person name="Grigoriev I.V."/>
            <person name="Martin F.M."/>
            <person name="Hacquard S."/>
        </authorList>
    </citation>
    <scope>NUCLEOTIDE SEQUENCE</scope>
    <source>
        <strain evidence="2">MPI-CAGE-CH-0235</strain>
    </source>
</reference>
<dbReference type="EMBL" id="JAGPNK010000008">
    <property type="protein sequence ID" value="KAH7317100.1"/>
    <property type="molecule type" value="Genomic_DNA"/>
</dbReference>